<reference evidence="2" key="1">
    <citation type="submission" date="2016-11" db="EMBL/GenBank/DDBJ databases">
        <authorList>
            <person name="Varghese N."/>
            <person name="Submissions S."/>
        </authorList>
    </citation>
    <scope>NUCLEOTIDE SEQUENCE [LARGE SCALE GENOMIC DNA]</scope>
    <source>
        <strain evidence="2">DSM 27623</strain>
    </source>
</reference>
<protein>
    <submittedName>
        <fullName evidence="1">Uncharacterized protein</fullName>
    </submittedName>
</protein>
<name>A0A1N6EQX1_9FLAO</name>
<gene>
    <name evidence="1" type="ORF">SAMN05444409_0789</name>
</gene>
<dbReference type="RefSeq" id="WP_074233567.1">
    <property type="nucleotide sequence ID" value="NZ_FSRK01000001.1"/>
</dbReference>
<dbReference type="AlphaFoldDB" id="A0A1N6EQX1"/>
<dbReference type="OrthoDB" id="1273088at2"/>
<organism evidence="1 2">
    <name type="scientific">Epilithonimonas zeae</name>
    <dbReference type="NCBI Taxonomy" id="1416779"/>
    <lineage>
        <taxon>Bacteria</taxon>
        <taxon>Pseudomonadati</taxon>
        <taxon>Bacteroidota</taxon>
        <taxon>Flavobacteriia</taxon>
        <taxon>Flavobacteriales</taxon>
        <taxon>Weeksellaceae</taxon>
        <taxon>Chryseobacterium group</taxon>
        <taxon>Epilithonimonas</taxon>
    </lineage>
</organism>
<dbReference type="Proteomes" id="UP000185207">
    <property type="component" value="Unassembled WGS sequence"/>
</dbReference>
<accession>A0A1N6EQX1</accession>
<sequence length="118" mass="14023">MTEVSLRSFGLIQIKKEAKMNIEKLLKSLPGYDFKKLINKSQKFEPGSTIYAKEIENEIFLLFVVLKDESPKDIHSFIAYFDSFEHIGVQEPKEIMFYQLISKIQDFHYFEKYLNVHH</sequence>
<evidence type="ECO:0000313" key="1">
    <source>
        <dbReference type="EMBL" id="SIN85341.1"/>
    </source>
</evidence>
<dbReference type="STRING" id="1416779.SAMN05444409_0789"/>
<evidence type="ECO:0000313" key="2">
    <source>
        <dbReference type="Proteomes" id="UP000185207"/>
    </source>
</evidence>
<proteinExistence type="predicted"/>
<keyword evidence="2" id="KW-1185">Reference proteome</keyword>
<dbReference type="EMBL" id="FSRK01000001">
    <property type="protein sequence ID" value="SIN85341.1"/>
    <property type="molecule type" value="Genomic_DNA"/>
</dbReference>